<dbReference type="EMBL" id="FOFS01000003">
    <property type="protein sequence ID" value="SEQ05929.1"/>
    <property type="molecule type" value="Genomic_DNA"/>
</dbReference>
<evidence type="ECO:0000256" key="2">
    <source>
        <dbReference type="ARBA" id="ARBA00023276"/>
    </source>
</evidence>
<evidence type="ECO:0000259" key="4">
    <source>
        <dbReference type="Pfam" id="PF14870"/>
    </source>
</evidence>
<dbReference type="PANTHER" id="PTHR47199:SF2">
    <property type="entry name" value="PHOTOSYSTEM II STABILITY_ASSEMBLY FACTOR HCF136, CHLOROPLASTIC"/>
    <property type="match status" value="1"/>
</dbReference>
<protein>
    <recommendedName>
        <fullName evidence="4">Photosynthesis system II assembly factor Ycf48/Hcf136-like domain-containing protein</fullName>
    </recommendedName>
</protein>
<feature type="signal peptide" evidence="3">
    <location>
        <begin position="1"/>
        <end position="29"/>
    </location>
</feature>
<dbReference type="STRING" id="489703.SAMN04488038_103222"/>
<feature type="domain" description="Photosynthesis system II assembly factor Ycf48/Hcf136-like" evidence="4">
    <location>
        <begin position="80"/>
        <end position="130"/>
    </location>
</feature>
<dbReference type="InterPro" id="IPR015943">
    <property type="entry name" value="WD40/YVTN_repeat-like_dom_sf"/>
</dbReference>
<dbReference type="CDD" id="cd15482">
    <property type="entry name" value="Sialidase_non-viral"/>
    <property type="match status" value="1"/>
</dbReference>
<evidence type="ECO:0000313" key="6">
    <source>
        <dbReference type="Proteomes" id="UP000199233"/>
    </source>
</evidence>
<dbReference type="PANTHER" id="PTHR47199">
    <property type="entry name" value="PHOTOSYSTEM II STABILITY/ASSEMBLY FACTOR HCF136, CHLOROPLASTIC"/>
    <property type="match status" value="1"/>
</dbReference>
<keyword evidence="6" id="KW-1185">Reference proteome</keyword>
<dbReference type="GO" id="GO:0015979">
    <property type="term" value="P:photosynthesis"/>
    <property type="evidence" value="ECO:0007669"/>
    <property type="project" value="UniProtKB-KW"/>
</dbReference>
<proteinExistence type="predicted"/>
<dbReference type="Gene3D" id="2.130.10.10">
    <property type="entry name" value="YVTN repeat-like/Quinoprotein amine dehydrogenase"/>
    <property type="match status" value="1"/>
</dbReference>
<dbReference type="Pfam" id="PF14870">
    <property type="entry name" value="PSII_BNR"/>
    <property type="match status" value="2"/>
</dbReference>
<evidence type="ECO:0000256" key="3">
    <source>
        <dbReference type="SAM" id="SignalP"/>
    </source>
</evidence>
<dbReference type="RefSeq" id="WP_177188852.1">
    <property type="nucleotide sequence ID" value="NZ_FOFS01000003.1"/>
</dbReference>
<name>A0A1H9CXR1_9GAMM</name>
<keyword evidence="1" id="KW-0602">Photosynthesis</keyword>
<dbReference type="SUPFAM" id="SSF110296">
    <property type="entry name" value="Oligoxyloglucan reducing end-specific cellobiohydrolase"/>
    <property type="match status" value="1"/>
</dbReference>
<organism evidence="5 6">
    <name type="scientific">Solimonas aquatica</name>
    <dbReference type="NCBI Taxonomy" id="489703"/>
    <lineage>
        <taxon>Bacteria</taxon>
        <taxon>Pseudomonadati</taxon>
        <taxon>Pseudomonadota</taxon>
        <taxon>Gammaproteobacteria</taxon>
        <taxon>Nevskiales</taxon>
        <taxon>Nevskiaceae</taxon>
        <taxon>Solimonas</taxon>
    </lineage>
</organism>
<dbReference type="GO" id="GO:0009523">
    <property type="term" value="C:photosystem II"/>
    <property type="evidence" value="ECO:0007669"/>
    <property type="project" value="UniProtKB-KW"/>
</dbReference>
<feature type="domain" description="Photosynthesis system II assembly factor Ycf48/Hcf136-like" evidence="4">
    <location>
        <begin position="132"/>
        <end position="268"/>
    </location>
</feature>
<sequence>MHKNKPGRAFWRRTLLALLLGSGVSLALAQDEGGAGKPLIKPRPSEILPLTPKSLLLDIVRNDGRLFAVGERGAIIVSANGRDWAQVQVPVRATLTAIAFADARNGWAGGHDASILHTSDGGRSWTLQNFKPDLEKPVLDLLALDAQHAIAVGAYGLMLSTADGGQTWNEVDTLGFDPDELHLNAIAKLANGDLFVAGEQGLLAYSTDQGQTWTKQESPYEGSFFGVLPRGASGALIYGLRGNVYVSEDARSGKWTALDTGTVDSMFGGAQLGERDVLVGLNGAILVVAADGSVQRLRAEAGTPLSGIVGVNGNEVLAVGESGVQGVKLSAHP</sequence>
<dbReference type="AlphaFoldDB" id="A0A1H9CXR1"/>
<feature type="chain" id="PRO_5011646102" description="Photosynthesis system II assembly factor Ycf48/Hcf136-like domain-containing protein" evidence="3">
    <location>
        <begin position="30"/>
        <end position="333"/>
    </location>
</feature>
<keyword evidence="2" id="KW-0604">Photosystem II</keyword>
<evidence type="ECO:0000313" key="5">
    <source>
        <dbReference type="EMBL" id="SEQ05929.1"/>
    </source>
</evidence>
<evidence type="ECO:0000256" key="1">
    <source>
        <dbReference type="ARBA" id="ARBA00022531"/>
    </source>
</evidence>
<keyword evidence="3" id="KW-0732">Signal</keyword>
<accession>A0A1H9CXR1</accession>
<dbReference type="Proteomes" id="UP000199233">
    <property type="component" value="Unassembled WGS sequence"/>
</dbReference>
<reference evidence="5 6" key="1">
    <citation type="submission" date="2016-10" db="EMBL/GenBank/DDBJ databases">
        <authorList>
            <person name="de Groot N.N."/>
        </authorList>
    </citation>
    <scope>NUCLEOTIDE SEQUENCE [LARGE SCALE GENOMIC DNA]</scope>
    <source>
        <strain evidence="5 6">DSM 25927</strain>
    </source>
</reference>
<gene>
    <name evidence="5" type="ORF">SAMN04488038_103222</name>
</gene>
<dbReference type="InterPro" id="IPR028203">
    <property type="entry name" value="PSII_CF48-like_dom"/>
</dbReference>